<dbReference type="Proteomes" id="UP001460270">
    <property type="component" value="Unassembled WGS sequence"/>
</dbReference>
<keyword evidence="7" id="KW-1185">Reference proteome</keyword>
<dbReference type="CDD" id="cd19941">
    <property type="entry name" value="TIL"/>
    <property type="match status" value="1"/>
</dbReference>
<dbReference type="PANTHER" id="PTHR46160">
    <property type="entry name" value="ALPHA-TECTORIN-RELATED"/>
    <property type="match status" value="1"/>
</dbReference>
<dbReference type="Pfam" id="PF01826">
    <property type="entry name" value="TIL"/>
    <property type="match status" value="1"/>
</dbReference>
<dbReference type="PROSITE" id="PS51233">
    <property type="entry name" value="VWFD"/>
    <property type="match status" value="1"/>
</dbReference>
<keyword evidence="4" id="KW-1015">Disulfide bond</keyword>
<feature type="domain" description="VWFD" evidence="5">
    <location>
        <begin position="179"/>
        <end position="363"/>
    </location>
</feature>
<evidence type="ECO:0000259" key="5">
    <source>
        <dbReference type="PROSITE" id="PS51233"/>
    </source>
</evidence>
<dbReference type="GO" id="GO:0016020">
    <property type="term" value="C:membrane"/>
    <property type="evidence" value="ECO:0007669"/>
    <property type="project" value="UniProtKB-SubCell"/>
</dbReference>
<dbReference type="InterPro" id="IPR014853">
    <property type="entry name" value="VWF/SSPO/ZAN-like_Cys-rich_dom"/>
</dbReference>
<dbReference type="InterPro" id="IPR036084">
    <property type="entry name" value="Ser_inhib-like_sf"/>
</dbReference>
<dbReference type="InterPro" id="IPR052749">
    <property type="entry name" value="Alpha-tectorin"/>
</dbReference>
<dbReference type="SMART" id="SM00832">
    <property type="entry name" value="C8"/>
    <property type="match status" value="1"/>
</dbReference>
<keyword evidence="3" id="KW-0472">Membrane</keyword>
<evidence type="ECO:0000256" key="2">
    <source>
        <dbReference type="ARBA" id="ARBA00022729"/>
    </source>
</evidence>
<dbReference type="Pfam" id="PF08742">
    <property type="entry name" value="C8"/>
    <property type="match status" value="1"/>
</dbReference>
<accession>A0AAW0MX07</accession>
<evidence type="ECO:0000256" key="3">
    <source>
        <dbReference type="ARBA" id="ARBA00023136"/>
    </source>
</evidence>
<dbReference type="AlphaFoldDB" id="A0AAW0MX07"/>
<dbReference type="InterPro" id="IPR002919">
    <property type="entry name" value="TIL_dom"/>
</dbReference>
<dbReference type="Pfam" id="PF00094">
    <property type="entry name" value="VWD"/>
    <property type="match status" value="1"/>
</dbReference>
<evidence type="ECO:0000256" key="4">
    <source>
        <dbReference type="ARBA" id="ARBA00023157"/>
    </source>
</evidence>
<dbReference type="SUPFAM" id="SSF57567">
    <property type="entry name" value="Serine protease inhibitors"/>
    <property type="match status" value="1"/>
</dbReference>
<evidence type="ECO:0000256" key="1">
    <source>
        <dbReference type="ARBA" id="ARBA00004370"/>
    </source>
</evidence>
<gene>
    <name evidence="6" type="ORF">WMY93_026288</name>
</gene>
<dbReference type="FunFam" id="2.10.25.10:FF:000055">
    <property type="entry name" value="alpha-tectorin isoform X1"/>
    <property type="match status" value="1"/>
</dbReference>
<name>A0AAW0MX07_9GOBI</name>
<dbReference type="EMBL" id="JBBPFD010000019">
    <property type="protein sequence ID" value="KAK7886667.1"/>
    <property type="molecule type" value="Genomic_DNA"/>
</dbReference>
<reference evidence="7" key="1">
    <citation type="submission" date="2024-04" db="EMBL/GenBank/DDBJ databases">
        <title>Salinicola lusitanus LLJ914,a marine bacterium isolated from the Okinawa Trough.</title>
        <authorList>
            <person name="Li J."/>
        </authorList>
    </citation>
    <scope>NUCLEOTIDE SEQUENCE [LARGE SCALE GENOMIC DNA]</scope>
</reference>
<dbReference type="PANTHER" id="PTHR46160:SF9">
    <property type="entry name" value="PROTEIN PRY2-RELATED"/>
    <property type="match status" value="1"/>
</dbReference>
<dbReference type="InterPro" id="IPR001846">
    <property type="entry name" value="VWF_type-D"/>
</dbReference>
<keyword evidence="2" id="KW-0732">Signal</keyword>
<evidence type="ECO:0000313" key="6">
    <source>
        <dbReference type="EMBL" id="KAK7886667.1"/>
    </source>
</evidence>
<evidence type="ECO:0000313" key="7">
    <source>
        <dbReference type="Proteomes" id="UP001460270"/>
    </source>
</evidence>
<comment type="caution">
    <text evidence="6">The sequence shown here is derived from an EMBL/GenBank/DDBJ whole genome shotgun (WGS) entry which is preliminary data.</text>
</comment>
<organism evidence="6 7">
    <name type="scientific">Mugilogobius chulae</name>
    <name type="common">yellowstripe goby</name>
    <dbReference type="NCBI Taxonomy" id="88201"/>
    <lineage>
        <taxon>Eukaryota</taxon>
        <taxon>Metazoa</taxon>
        <taxon>Chordata</taxon>
        <taxon>Craniata</taxon>
        <taxon>Vertebrata</taxon>
        <taxon>Euteleostomi</taxon>
        <taxon>Actinopterygii</taxon>
        <taxon>Neopterygii</taxon>
        <taxon>Teleostei</taxon>
        <taxon>Neoteleostei</taxon>
        <taxon>Acanthomorphata</taxon>
        <taxon>Gobiaria</taxon>
        <taxon>Gobiiformes</taxon>
        <taxon>Gobioidei</taxon>
        <taxon>Gobiidae</taxon>
        <taxon>Gobionellinae</taxon>
        <taxon>Mugilogobius</taxon>
    </lineage>
</organism>
<proteinExistence type="predicted"/>
<sequence>MLPDGRPNNDADEFGKTWAINLPKFMCGGCGSQCPVCDQAKATLFGKPDSCGIISATNGPFKACHSKIDPATYVSHCVFDVCVMDGNKGTLCDSVRAYALACQSAGVQIHCFVPENSHYELCADTCGASCANLMYPVSCSEVCFEGCQCDHGFLFDGIQCVSMDNCGCEHNGRYLKSKCVCQTSGTVKCEILSCGSKEVCEVRDGVRGCYVAHGQCIINQAAHLSSFDSMVASLCDDTADLWFRLVVDIQSCRKGSQSVEIIHVFFKNTPSHVSSWKVGCDISVYMSDRSVIIQRSSAFRVTYSISQEVTVIVDTSLSYKMCGACGNYNHNSKDDLTTADGKIASDVSAVVDSWRAADFSSCSILW</sequence>
<protein>
    <recommendedName>
        <fullName evidence="5">VWFD domain-containing protein</fullName>
    </recommendedName>
</protein>
<dbReference type="Gene3D" id="2.10.25.10">
    <property type="entry name" value="Laminin"/>
    <property type="match status" value="1"/>
</dbReference>
<comment type="subcellular location">
    <subcellularLocation>
        <location evidence="1">Membrane</location>
    </subcellularLocation>
</comment>